<protein>
    <submittedName>
        <fullName evidence="2">Uncharacterized protein</fullName>
    </submittedName>
</protein>
<evidence type="ECO:0000313" key="2">
    <source>
        <dbReference type="EMBL" id="MDI9864279.1"/>
    </source>
</evidence>
<organism evidence="2 3">
    <name type="scientific">Flectobacillus longus</name>
    <dbReference type="NCBI Taxonomy" id="2984207"/>
    <lineage>
        <taxon>Bacteria</taxon>
        <taxon>Pseudomonadati</taxon>
        <taxon>Bacteroidota</taxon>
        <taxon>Cytophagia</taxon>
        <taxon>Cytophagales</taxon>
        <taxon>Flectobacillaceae</taxon>
        <taxon>Flectobacillus</taxon>
    </lineage>
</organism>
<accession>A0ABT6YLG8</accession>
<evidence type="ECO:0000313" key="3">
    <source>
        <dbReference type="Proteomes" id="UP001236569"/>
    </source>
</evidence>
<evidence type="ECO:0000256" key="1">
    <source>
        <dbReference type="SAM" id="Phobius"/>
    </source>
</evidence>
<dbReference type="EMBL" id="JASHID010000004">
    <property type="protein sequence ID" value="MDI9864279.1"/>
    <property type="molecule type" value="Genomic_DNA"/>
</dbReference>
<keyword evidence="1" id="KW-1133">Transmembrane helix</keyword>
<gene>
    <name evidence="2" type="ORF">QM480_08080</name>
</gene>
<dbReference type="Proteomes" id="UP001236569">
    <property type="component" value="Unassembled WGS sequence"/>
</dbReference>
<feature type="transmembrane region" description="Helical" evidence="1">
    <location>
        <begin position="37"/>
        <end position="55"/>
    </location>
</feature>
<reference evidence="2 3" key="1">
    <citation type="submission" date="2023-05" db="EMBL/GenBank/DDBJ databases">
        <title>Novel species of genus Flectobacillus isolated from stream in China.</title>
        <authorList>
            <person name="Lu H."/>
        </authorList>
    </citation>
    <scope>NUCLEOTIDE SEQUENCE [LARGE SCALE GENOMIC DNA]</scope>
    <source>
        <strain evidence="2 3">DC10W</strain>
    </source>
</reference>
<name>A0ABT6YLG8_9BACT</name>
<keyword evidence="1" id="KW-0472">Membrane</keyword>
<feature type="transmembrane region" description="Helical" evidence="1">
    <location>
        <begin position="62"/>
        <end position="78"/>
    </location>
</feature>
<proteinExistence type="predicted"/>
<comment type="caution">
    <text evidence="2">The sequence shown here is derived from an EMBL/GenBank/DDBJ whole genome shotgun (WGS) entry which is preliminary data.</text>
</comment>
<sequence>MKHLKKLSTLHLGLLIVFVSNFLLHFSTYRLNASLSYILNLGLYGSGIILFVLHVKPLRASTFYYLFYLVGGLIFILLNTLKSAYVYLMATVFLFPFFQDSLTSQYGNLNLYHRKKGIVKHRFLYEVAEKKYLIFEKVHGRVRDYGRLATGEGKLSLTENGLQYQFQITTASGIKKDTTELLILEK</sequence>
<feature type="transmembrane region" description="Helical" evidence="1">
    <location>
        <begin position="12"/>
        <end position="31"/>
    </location>
</feature>
<dbReference type="RefSeq" id="WP_283369486.1">
    <property type="nucleotide sequence ID" value="NZ_JASHID010000004.1"/>
</dbReference>
<keyword evidence="3" id="KW-1185">Reference proteome</keyword>
<keyword evidence="1" id="KW-0812">Transmembrane</keyword>